<dbReference type="Pfam" id="PF05159">
    <property type="entry name" value="Capsule_synth"/>
    <property type="match status" value="2"/>
</dbReference>
<dbReference type="CDD" id="cd16440">
    <property type="entry name" value="beta_Kdo_transferase_KpsC_1"/>
    <property type="match status" value="1"/>
</dbReference>
<evidence type="ECO:0000313" key="1">
    <source>
        <dbReference type="EMBL" id="PLS01496.1"/>
    </source>
</evidence>
<dbReference type="GO" id="GO:0015774">
    <property type="term" value="P:polysaccharide transport"/>
    <property type="evidence" value="ECO:0007669"/>
    <property type="project" value="InterPro"/>
</dbReference>
<evidence type="ECO:0000313" key="2">
    <source>
        <dbReference type="Proteomes" id="UP000234950"/>
    </source>
</evidence>
<comment type="caution">
    <text evidence="1">The sequence shown here is derived from an EMBL/GenBank/DDBJ whole genome shotgun (WGS) entry which is preliminary data.</text>
</comment>
<accession>A0A2N5H7J9</accession>
<sequence>MKKRVKKVVKKMVGRDNFLRIAIMYKRFMPKMETEKTIAFLFGVSKWKHSFIRDYLHEYEVVFIEDRESIPAIINKAEKYKDKVFMVWGYKERPALLRFAKKNQIPFYRIEDGFIRSVQLGASKSTPISLVVDSQALYYDSSTPSDLEDILGQYDFQSDQELLNRAVNCIKTLKEENISKYNHVGAKDIDAIYGKKEKKRILVIGQVEDDESIKRGSSRPITNNELVILAAMENPEAEIIYKPHPDVLFGKRPMQSNPTEVMHMAKVITEPLSLTDSFQTIDHVYTITSLSGFEALLRGIPVTTFGAPFYSGWGLTDDRQKVNRRNRNLTIEEIFAAAYILYPKYVHPITRERITIEEALSFIGYMKDYEANKQNANQKKSQLLQPESIIKNEVGGKIGILSKGIKEIPHIESFFVSELEFNPNEDPKSLTYVAGWGMKPSAKKAIALAEKFNIPYLGLEDGFLRSIGLGVDGAPPYSICVDDVGIYYDATRPSRLENILNESGWEREDLLKDADQAITLIRENYLSKYNHAPMIDAAIFPNNGKERVLIVDQTFGDMSITLGLANTERFKEMYEAAVKENPNADIYIKTHPDVISGKKEGNLTPKDVGKNAVFIYDDCNPLSLVEQFDKVYVVTSQLGFEALLLGKEVHCFGMPFYAGWGITRDRLTVDRRRRSRNLLEVFTAAYLLYTRYLNPATNELGNIFDVIHYLSQNKYNH</sequence>
<protein>
    <recommendedName>
        <fullName evidence="3">Beta-3-deoxy-D-manno-oct-2-ulosonic acid transferase</fullName>
    </recommendedName>
</protein>
<dbReference type="CDD" id="cd16439">
    <property type="entry name" value="beta_Kdo_transferase_KpsC_2"/>
    <property type="match status" value="1"/>
</dbReference>
<proteinExistence type="predicted"/>
<dbReference type="Proteomes" id="UP000234950">
    <property type="component" value="Unassembled WGS sequence"/>
</dbReference>
<keyword evidence="2" id="KW-1185">Reference proteome</keyword>
<dbReference type="RefSeq" id="WP_101651490.1">
    <property type="nucleotide sequence ID" value="NZ_PGVE01000094.1"/>
</dbReference>
<organism evidence="1 2">
    <name type="scientific">Neobacillus cucumis</name>
    <dbReference type="NCBI Taxonomy" id="1740721"/>
    <lineage>
        <taxon>Bacteria</taxon>
        <taxon>Bacillati</taxon>
        <taxon>Bacillota</taxon>
        <taxon>Bacilli</taxon>
        <taxon>Bacillales</taxon>
        <taxon>Bacillaceae</taxon>
        <taxon>Neobacillus</taxon>
    </lineage>
</organism>
<dbReference type="InterPro" id="IPR007833">
    <property type="entry name" value="Capsule_polysaccharide_synth"/>
</dbReference>
<name>A0A2N5H7J9_9BACI</name>
<dbReference type="EMBL" id="PGVE01000094">
    <property type="protein sequence ID" value="PLS01496.1"/>
    <property type="molecule type" value="Genomic_DNA"/>
</dbReference>
<dbReference type="AlphaFoldDB" id="A0A2N5H7J9"/>
<reference evidence="1 2" key="1">
    <citation type="submission" date="2017-11" db="EMBL/GenBank/DDBJ databases">
        <title>Comparitive Functional Genomics of Dry Heat Resistant strains isolated from the Viking Spacecraft.</title>
        <authorList>
            <person name="Seuylemezian A."/>
            <person name="Cooper K."/>
            <person name="Vaishampayan P."/>
        </authorList>
    </citation>
    <scope>NUCLEOTIDE SEQUENCE [LARGE SCALE GENOMIC DNA]</scope>
    <source>
        <strain evidence="1 2">V32-6</strain>
    </source>
</reference>
<dbReference type="OrthoDB" id="543755at2"/>
<gene>
    <name evidence="1" type="ORF">CVD27_24880</name>
</gene>
<evidence type="ECO:0008006" key="3">
    <source>
        <dbReference type="Google" id="ProtNLM"/>
    </source>
</evidence>
<dbReference type="GO" id="GO:0000271">
    <property type="term" value="P:polysaccharide biosynthetic process"/>
    <property type="evidence" value="ECO:0007669"/>
    <property type="project" value="InterPro"/>
</dbReference>